<sequence length="173" mass="19129">MNKNTKILVSVILILVLISAIAIMMNRDNAAAKKELNDNAVFILMDNGEEIASYNMTEIQAIGETDFTATLDTSTTDPEDFQYTGVLMKSIFEHAGISLEGREAVIVSAVDGYTVAVPMDKFMADDNVYLAYKKEGELIGTREEGGKGPYQMIISKDQFSQFWCKYAISADIQ</sequence>
<dbReference type="EMBL" id="FQZL01000013">
    <property type="protein sequence ID" value="SHJ21721.1"/>
    <property type="molecule type" value="Genomic_DNA"/>
</dbReference>
<dbReference type="STRING" id="1121476.SAMN02745751_02022"/>
<evidence type="ECO:0000259" key="1">
    <source>
        <dbReference type="Pfam" id="PF00174"/>
    </source>
</evidence>
<feature type="domain" description="Oxidoreductase molybdopterin-binding" evidence="1">
    <location>
        <begin position="79"/>
        <end position="139"/>
    </location>
</feature>
<evidence type="ECO:0000313" key="2">
    <source>
        <dbReference type="EMBL" id="SHJ21721.1"/>
    </source>
</evidence>
<dbReference type="AlphaFoldDB" id="A0A1M6HHP9"/>
<proteinExistence type="predicted"/>
<name>A0A1M6HHP9_9FIRM</name>
<accession>A0A1M6HHP9</accession>
<dbReference type="Proteomes" id="UP000184052">
    <property type="component" value="Unassembled WGS sequence"/>
</dbReference>
<protein>
    <submittedName>
        <fullName evidence="2">Oxidoreductase molybdopterin binding domain-containing protein</fullName>
    </submittedName>
</protein>
<dbReference type="InterPro" id="IPR000572">
    <property type="entry name" value="OxRdtase_Mopterin-bd_dom"/>
</dbReference>
<dbReference type="RefSeq" id="WP_073049463.1">
    <property type="nucleotide sequence ID" value="NZ_FQZL01000013.1"/>
</dbReference>
<organism evidence="2 3">
    <name type="scientific">Dethiosulfatibacter aminovorans DSM 17477</name>
    <dbReference type="NCBI Taxonomy" id="1121476"/>
    <lineage>
        <taxon>Bacteria</taxon>
        <taxon>Bacillati</taxon>
        <taxon>Bacillota</taxon>
        <taxon>Tissierellia</taxon>
        <taxon>Dethiosulfatibacter</taxon>
    </lineage>
</organism>
<evidence type="ECO:0000313" key="3">
    <source>
        <dbReference type="Proteomes" id="UP000184052"/>
    </source>
</evidence>
<dbReference type="OrthoDB" id="1708196at2"/>
<keyword evidence="3" id="KW-1185">Reference proteome</keyword>
<gene>
    <name evidence="2" type="ORF">SAMN02745751_02022</name>
</gene>
<dbReference type="InterPro" id="IPR036374">
    <property type="entry name" value="OxRdtase_Mopterin-bd_sf"/>
</dbReference>
<dbReference type="Pfam" id="PF00174">
    <property type="entry name" value="Oxidored_molyb"/>
    <property type="match status" value="1"/>
</dbReference>
<dbReference type="SUPFAM" id="SSF56524">
    <property type="entry name" value="Oxidoreductase molybdopterin-binding domain"/>
    <property type="match status" value="1"/>
</dbReference>
<dbReference type="Gene3D" id="3.90.420.10">
    <property type="entry name" value="Oxidoreductase, molybdopterin-binding domain"/>
    <property type="match status" value="1"/>
</dbReference>
<reference evidence="2 3" key="1">
    <citation type="submission" date="2016-11" db="EMBL/GenBank/DDBJ databases">
        <authorList>
            <person name="Jaros S."/>
            <person name="Januszkiewicz K."/>
            <person name="Wedrychowicz H."/>
        </authorList>
    </citation>
    <scope>NUCLEOTIDE SEQUENCE [LARGE SCALE GENOMIC DNA]</scope>
    <source>
        <strain evidence="2 3">DSM 17477</strain>
    </source>
</reference>